<sequence>MKPKKRYKEDNLQNKNIENTDENSVEIDFEEDLGFISEEEEGTETPEELLYNLNVLEQSIDATKVIILADLLNLYRLYSARATTRDTLYNTNESENYIDTSNFLTITIVMFTYASGIFFDIADRALQRAISSGDQNRISIARKAYWAALLIFISSIITVSAVDLSHR</sequence>
<gene>
    <name evidence="3" type="ORF">A500_15520</name>
</gene>
<keyword evidence="4" id="KW-1185">Reference proteome</keyword>
<keyword evidence="2" id="KW-1133">Transmembrane helix</keyword>
<evidence type="ECO:0000256" key="2">
    <source>
        <dbReference type="SAM" id="Phobius"/>
    </source>
</evidence>
<dbReference type="AlphaFoldDB" id="R9BUN4"/>
<evidence type="ECO:0000313" key="3">
    <source>
        <dbReference type="EMBL" id="EOR20737.1"/>
    </source>
</evidence>
<protein>
    <submittedName>
        <fullName evidence="3">Uncharacterized protein</fullName>
    </submittedName>
</protein>
<organism evidence="3 4">
    <name type="scientific">Clostridium sartagoforme AAU1</name>
    <dbReference type="NCBI Taxonomy" id="1202534"/>
    <lineage>
        <taxon>Bacteria</taxon>
        <taxon>Bacillati</taxon>
        <taxon>Bacillota</taxon>
        <taxon>Clostridia</taxon>
        <taxon>Eubacteriales</taxon>
        <taxon>Clostridiaceae</taxon>
        <taxon>Clostridium</taxon>
    </lineage>
</organism>
<dbReference type="EMBL" id="ASRV01000184">
    <property type="protein sequence ID" value="EOR20737.1"/>
    <property type="molecule type" value="Genomic_DNA"/>
</dbReference>
<dbReference type="Proteomes" id="UP000013988">
    <property type="component" value="Unassembled WGS sequence"/>
</dbReference>
<keyword evidence="2" id="KW-0472">Membrane</keyword>
<name>R9BUN4_9CLOT</name>
<accession>R9BUN4</accession>
<dbReference type="RefSeq" id="WP_016208366.1">
    <property type="nucleotide sequence ID" value="NZ_ASRV01000184.1"/>
</dbReference>
<reference evidence="3 4" key="1">
    <citation type="submission" date="2013-03" db="EMBL/GenBank/DDBJ databases">
        <title>Whole genome shotgun sequencing of Clostridium sartagoforme AAU1.</title>
        <authorList>
            <person name="Joshi C.G."/>
            <person name="Duggirala S.M."/>
            <person name="Nathani N.M."/>
            <person name="Bhatt V.D."/>
            <person name="Patel A.K."/>
            <person name="Pandya P.R."/>
            <person name="KaPatel J.A."/>
        </authorList>
    </citation>
    <scope>NUCLEOTIDE SEQUENCE [LARGE SCALE GENOMIC DNA]</scope>
    <source>
        <strain evidence="3 4">AAU1</strain>
    </source>
</reference>
<proteinExistence type="predicted"/>
<comment type="caution">
    <text evidence="3">The sequence shown here is derived from an EMBL/GenBank/DDBJ whole genome shotgun (WGS) entry which is preliminary data.</text>
</comment>
<evidence type="ECO:0000313" key="4">
    <source>
        <dbReference type="Proteomes" id="UP000013988"/>
    </source>
</evidence>
<keyword evidence="2" id="KW-0812">Transmembrane</keyword>
<dbReference type="PATRIC" id="fig|1202534.3.peg.3073"/>
<evidence type="ECO:0000256" key="1">
    <source>
        <dbReference type="SAM" id="MobiDB-lite"/>
    </source>
</evidence>
<feature type="region of interest" description="Disordered" evidence="1">
    <location>
        <begin position="1"/>
        <end position="23"/>
    </location>
</feature>
<feature type="transmembrane region" description="Helical" evidence="2">
    <location>
        <begin position="144"/>
        <end position="162"/>
    </location>
</feature>